<dbReference type="EMBL" id="QGDJ01000023">
    <property type="protein sequence ID" value="PWJ10495.1"/>
    <property type="molecule type" value="Genomic_DNA"/>
</dbReference>
<keyword evidence="3" id="KW-1185">Reference proteome</keyword>
<reference evidence="2" key="1">
    <citation type="submission" date="2016-10" db="EMBL/GenBank/DDBJ databases">
        <authorList>
            <person name="Cai Z."/>
        </authorList>
    </citation>
    <scope>NUCLEOTIDE SEQUENCE [LARGE SCALE GENOMIC DNA]</scope>
    <source>
        <strain evidence="2">DSM 25227</strain>
    </source>
</reference>
<reference evidence="4" key="2">
    <citation type="submission" date="2016-10" db="EMBL/GenBank/DDBJ databases">
        <authorList>
            <person name="Varghese N."/>
            <person name="Submissions S."/>
        </authorList>
    </citation>
    <scope>NUCLEOTIDE SEQUENCE [LARGE SCALE GENOMIC DNA]</scope>
    <source>
        <strain evidence="4">DSM 25227</strain>
    </source>
</reference>
<dbReference type="InterPro" id="IPR010297">
    <property type="entry name" value="DUF900_hydrolase"/>
</dbReference>
<dbReference type="AlphaFoldDB" id="A0A2Y9B528"/>
<organism evidence="2 4">
    <name type="scientific">Jannaschia seohaensis</name>
    <dbReference type="NCBI Taxonomy" id="475081"/>
    <lineage>
        <taxon>Bacteria</taxon>
        <taxon>Pseudomonadati</taxon>
        <taxon>Pseudomonadota</taxon>
        <taxon>Alphaproteobacteria</taxon>
        <taxon>Rhodobacterales</taxon>
        <taxon>Roseobacteraceae</taxon>
        <taxon>Jannaschia</taxon>
    </lineage>
</organism>
<proteinExistence type="predicted"/>
<dbReference type="EMBL" id="UETC01000023">
    <property type="protein sequence ID" value="SSA51636.1"/>
    <property type="molecule type" value="Genomic_DNA"/>
</dbReference>
<dbReference type="GO" id="GO:0016787">
    <property type="term" value="F:hydrolase activity"/>
    <property type="evidence" value="ECO:0007669"/>
    <property type="project" value="UniProtKB-KW"/>
</dbReference>
<gene>
    <name evidence="1" type="ORF">BCF38_1235</name>
    <name evidence="2" type="ORF">SAMN05421539_1235</name>
</gene>
<evidence type="ECO:0000313" key="1">
    <source>
        <dbReference type="EMBL" id="PWJ10495.1"/>
    </source>
</evidence>
<protein>
    <submittedName>
        <fullName evidence="1">Alpha/beta hydrolase family protein DUF900</fullName>
    </submittedName>
</protein>
<name>A0A2Y9B528_9RHOB</name>
<dbReference type="Pfam" id="PF05990">
    <property type="entry name" value="DUF900"/>
    <property type="match status" value="1"/>
</dbReference>
<reference evidence="1 3" key="3">
    <citation type="submission" date="2018-03" db="EMBL/GenBank/DDBJ databases">
        <title>Genomic Encyclopedia of Archaeal and Bacterial Type Strains, Phase II (KMG-II): from individual species to whole genera.</title>
        <authorList>
            <person name="Goeker M."/>
        </authorList>
    </citation>
    <scope>NUCLEOTIDE SEQUENCE [LARGE SCALE GENOMIC DNA]</scope>
    <source>
        <strain evidence="1 3">DSM 25227</strain>
    </source>
</reference>
<keyword evidence="1" id="KW-0378">Hydrolase</keyword>
<accession>A0A2Y9B528</accession>
<sequence length="72" mass="7984">MLLAPDIGIFERILPRIRHVAQSMTLYVMSGDRPLALSAQLHGYPRLGEARSDVSTFEGVEVIDLSDFLARA</sequence>
<evidence type="ECO:0000313" key="2">
    <source>
        <dbReference type="EMBL" id="SSA51636.1"/>
    </source>
</evidence>
<evidence type="ECO:0000313" key="3">
    <source>
        <dbReference type="Proteomes" id="UP000245839"/>
    </source>
</evidence>
<dbReference type="Proteomes" id="UP000251571">
    <property type="component" value="Unassembled WGS sequence"/>
</dbReference>
<evidence type="ECO:0000313" key="4">
    <source>
        <dbReference type="Proteomes" id="UP000251571"/>
    </source>
</evidence>
<dbReference type="Proteomes" id="UP000245839">
    <property type="component" value="Unassembled WGS sequence"/>
</dbReference>